<evidence type="ECO:0000313" key="3">
    <source>
        <dbReference type="Proteomes" id="UP000306102"/>
    </source>
</evidence>
<accession>A0A4S4D7E6</accession>
<reference evidence="2 3" key="1">
    <citation type="journal article" date="2018" name="Proc. Natl. Acad. Sci. U.S.A.">
        <title>Draft genome sequence of Camellia sinensis var. sinensis provides insights into the evolution of the tea genome and tea quality.</title>
        <authorList>
            <person name="Wei C."/>
            <person name="Yang H."/>
            <person name="Wang S."/>
            <person name="Zhao J."/>
            <person name="Liu C."/>
            <person name="Gao L."/>
            <person name="Xia E."/>
            <person name="Lu Y."/>
            <person name="Tai Y."/>
            <person name="She G."/>
            <person name="Sun J."/>
            <person name="Cao H."/>
            <person name="Tong W."/>
            <person name="Gao Q."/>
            <person name="Li Y."/>
            <person name="Deng W."/>
            <person name="Jiang X."/>
            <person name="Wang W."/>
            <person name="Chen Q."/>
            <person name="Zhang S."/>
            <person name="Li H."/>
            <person name="Wu J."/>
            <person name="Wang P."/>
            <person name="Li P."/>
            <person name="Shi C."/>
            <person name="Zheng F."/>
            <person name="Jian J."/>
            <person name="Huang B."/>
            <person name="Shan D."/>
            <person name="Shi M."/>
            <person name="Fang C."/>
            <person name="Yue Y."/>
            <person name="Li F."/>
            <person name="Li D."/>
            <person name="Wei S."/>
            <person name="Han B."/>
            <person name="Jiang C."/>
            <person name="Yin Y."/>
            <person name="Xia T."/>
            <person name="Zhang Z."/>
            <person name="Bennetzen J.L."/>
            <person name="Zhao S."/>
            <person name="Wan X."/>
        </authorList>
    </citation>
    <scope>NUCLEOTIDE SEQUENCE [LARGE SCALE GENOMIC DNA]</scope>
    <source>
        <strain evidence="3">cv. Shuchazao</strain>
        <tissue evidence="2">Leaf</tissue>
    </source>
</reference>
<comment type="caution">
    <text evidence="2">The sequence shown here is derived from an EMBL/GenBank/DDBJ whole genome shotgun (WGS) entry which is preliminary data.</text>
</comment>
<dbReference type="AlphaFoldDB" id="A0A4S4D7E6"/>
<organism evidence="2 3">
    <name type="scientific">Camellia sinensis var. sinensis</name>
    <name type="common">China tea</name>
    <dbReference type="NCBI Taxonomy" id="542762"/>
    <lineage>
        <taxon>Eukaryota</taxon>
        <taxon>Viridiplantae</taxon>
        <taxon>Streptophyta</taxon>
        <taxon>Embryophyta</taxon>
        <taxon>Tracheophyta</taxon>
        <taxon>Spermatophyta</taxon>
        <taxon>Magnoliopsida</taxon>
        <taxon>eudicotyledons</taxon>
        <taxon>Gunneridae</taxon>
        <taxon>Pentapetalae</taxon>
        <taxon>asterids</taxon>
        <taxon>Ericales</taxon>
        <taxon>Theaceae</taxon>
        <taxon>Camellia</taxon>
    </lineage>
</organism>
<dbReference type="EMBL" id="SDRB02012242">
    <property type="protein sequence ID" value="THF98277.1"/>
    <property type="molecule type" value="Genomic_DNA"/>
</dbReference>
<proteinExistence type="predicted"/>
<sequence>MVYVVVYYNENQEIVDRDGKSSLLSLIKAFDSVLTVYEGFCNLKQVDLKLKVCRGSSIRKVLVREAKFYFANEVIVGTAQNHHTICSSASVAKYCAKNLPKDCSILAVDNGKIVFQRKASPPMTNGRAKGIDDQGRHHLLGAIQSSASKNSKLLHGANVDENSTATSDQITCESLESALVKARWDCAERALKKKCSICSPNSVSPENSCFESPESSAGDSDEDNSKAIVPVPHYNNNNNNKKRDQ</sequence>
<protein>
    <submittedName>
        <fullName evidence="2">Uncharacterized protein</fullName>
    </submittedName>
</protein>
<gene>
    <name evidence="2" type="ORF">TEA_022395</name>
</gene>
<keyword evidence="3" id="KW-1185">Reference proteome</keyword>
<dbReference type="Proteomes" id="UP000306102">
    <property type="component" value="Unassembled WGS sequence"/>
</dbReference>
<evidence type="ECO:0000256" key="1">
    <source>
        <dbReference type="SAM" id="MobiDB-lite"/>
    </source>
</evidence>
<dbReference type="STRING" id="542762.A0A4S4D7E6"/>
<evidence type="ECO:0000313" key="2">
    <source>
        <dbReference type="EMBL" id="THF98277.1"/>
    </source>
</evidence>
<feature type="compositionally biased region" description="Polar residues" evidence="1">
    <location>
        <begin position="201"/>
        <end position="218"/>
    </location>
</feature>
<name>A0A4S4D7E6_CAMSN</name>
<feature type="region of interest" description="Disordered" evidence="1">
    <location>
        <begin position="201"/>
        <end position="245"/>
    </location>
</feature>